<feature type="domain" description="HTH araC/xylS-type" evidence="7">
    <location>
        <begin position="144"/>
        <end position="241"/>
    </location>
</feature>
<keyword evidence="4" id="KW-0804">Transcription</keyword>
<dbReference type="Gene3D" id="2.60.120.10">
    <property type="entry name" value="Jelly Rolls"/>
    <property type="match status" value="1"/>
</dbReference>
<evidence type="ECO:0000256" key="6">
    <source>
        <dbReference type="ARBA" id="ARBA00079449"/>
    </source>
</evidence>
<evidence type="ECO:0000256" key="3">
    <source>
        <dbReference type="ARBA" id="ARBA00023125"/>
    </source>
</evidence>
<keyword evidence="2" id="KW-0805">Transcription regulation</keyword>
<keyword evidence="3 8" id="KW-0238">DNA-binding</keyword>
<proteinExistence type="predicted"/>
<dbReference type="SUPFAM" id="SSF46689">
    <property type="entry name" value="Homeodomain-like"/>
    <property type="match status" value="1"/>
</dbReference>
<keyword evidence="1" id="KW-0678">Repressor</keyword>
<dbReference type="AlphaFoldDB" id="A0A7W4YJ95"/>
<sequence>MSTDVIELHRFALDRGEGFEPHRHDDHQLIWASSGVLTVEVEGRYWVLPTTLGLWMPAGVLHAPLAVRDSVMEGIYFDPERTPVSWTAPTVVRMSPLSQYLVAYLGDDLGAEERARAERVLVDTLRPVGKRAIAVPLPSDPRARDVARLLLADPADRRSLDEFGREVGASARTLLRLFQAETGMSFGTWRTHAKLQASVALLAEGETVSRVAYRVGYSTPSAFISAFHRVAGHTPGAYFAPGADRPGEARAEH</sequence>
<dbReference type="PANTHER" id="PTHR11019:SF199">
    <property type="entry name" value="HTH-TYPE TRANSCRIPTIONAL REGULATOR NIMR"/>
    <property type="match status" value="1"/>
</dbReference>
<dbReference type="PROSITE" id="PS01124">
    <property type="entry name" value="HTH_ARAC_FAMILY_2"/>
    <property type="match status" value="1"/>
</dbReference>
<accession>A0A7W4YJ95</accession>
<dbReference type="InterPro" id="IPR018060">
    <property type="entry name" value="HTH_AraC"/>
</dbReference>
<dbReference type="PANTHER" id="PTHR11019">
    <property type="entry name" value="HTH-TYPE TRANSCRIPTIONAL REGULATOR NIMR"/>
    <property type="match status" value="1"/>
</dbReference>
<dbReference type="InterPro" id="IPR014710">
    <property type="entry name" value="RmlC-like_jellyroll"/>
</dbReference>
<dbReference type="InterPro" id="IPR003313">
    <property type="entry name" value="AraC-bd"/>
</dbReference>
<protein>
    <recommendedName>
        <fullName evidence="5">HTH-type transcriptional regulator RipA</fullName>
    </recommendedName>
    <alternativeName>
        <fullName evidence="6">Repressor of iron proteins A</fullName>
    </alternativeName>
</protein>
<dbReference type="Gene3D" id="1.10.10.60">
    <property type="entry name" value="Homeodomain-like"/>
    <property type="match status" value="1"/>
</dbReference>
<dbReference type="RefSeq" id="WP_183428260.1">
    <property type="nucleotide sequence ID" value="NZ_JACHVP010000001.1"/>
</dbReference>
<dbReference type="SMART" id="SM00342">
    <property type="entry name" value="HTH_ARAC"/>
    <property type="match status" value="1"/>
</dbReference>
<comment type="caution">
    <text evidence="8">The sequence shown here is derived from an EMBL/GenBank/DDBJ whole genome shotgun (WGS) entry which is preliminary data.</text>
</comment>
<dbReference type="EMBL" id="JACHVP010000001">
    <property type="protein sequence ID" value="MBB2966414.1"/>
    <property type="molecule type" value="Genomic_DNA"/>
</dbReference>
<dbReference type="FunFam" id="1.10.10.60:FF:000132">
    <property type="entry name" value="AraC family transcriptional regulator"/>
    <property type="match status" value="1"/>
</dbReference>
<evidence type="ECO:0000313" key="8">
    <source>
        <dbReference type="EMBL" id="MBB2966414.1"/>
    </source>
</evidence>
<dbReference type="InterPro" id="IPR009057">
    <property type="entry name" value="Homeodomain-like_sf"/>
</dbReference>
<evidence type="ECO:0000259" key="7">
    <source>
        <dbReference type="PROSITE" id="PS01124"/>
    </source>
</evidence>
<dbReference type="Pfam" id="PF12833">
    <property type="entry name" value="HTH_18"/>
    <property type="match status" value="1"/>
</dbReference>
<dbReference type="Proteomes" id="UP000538196">
    <property type="component" value="Unassembled WGS sequence"/>
</dbReference>
<evidence type="ECO:0000256" key="2">
    <source>
        <dbReference type="ARBA" id="ARBA00023015"/>
    </source>
</evidence>
<gene>
    <name evidence="8" type="ORF">FHX33_001146</name>
</gene>
<reference evidence="8 9" key="1">
    <citation type="submission" date="2020-08" db="EMBL/GenBank/DDBJ databases">
        <title>Sequencing the genomes of 1000 actinobacteria strains.</title>
        <authorList>
            <person name="Klenk H.-P."/>
        </authorList>
    </citation>
    <scope>NUCLEOTIDE SEQUENCE [LARGE SCALE GENOMIC DNA]</scope>
    <source>
        <strain evidence="8 9">DSM 20146</strain>
    </source>
</reference>
<dbReference type="CDD" id="cd06124">
    <property type="entry name" value="cupin_NimR-like_N"/>
    <property type="match status" value="1"/>
</dbReference>
<keyword evidence="9" id="KW-1185">Reference proteome</keyword>
<dbReference type="GO" id="GO:0003700">
    <property type="term" value="F:DNA-binding transcription factor activity"/>
    <property type="evidence" value="ECO:0007669"/>
    <property type="project" value="InterPro"/>
</dbReference>
<name>A0A7W4YJ95_LEIAQ</name>
<evidence type="ECO:0000256" key="4">
    <source>
        <dbReference type="ARBA" id="ARBA00023163"/>
    </source>
</evidence>
<evidence type="ECO:0000256" key="5">
    <source>
        <dbReference type="ARBA" id="ARBA00074140"/>
    </source>
</evidence>
<evidence type="ECO:0000313" key="9">
    <source>
        <dbReference type="Proteomes" id="UP000538196"/>
    </source>
</evidence>
<dbReference type="Pfam" id="PF02311">
    <property type="entry name" value="AraC_binding"/>
    <property type="match status" value="1"/>
</dbReference>
<dbReference type="GO" id="GO:0043565">
    <property type="term" value="F:sequence-specific DNA binding"/>
    <property type="evidence" value="ECO:0007669"/>
    <property type="project" value="InterPro"/>
</dbReference>
<dbReference type="InterPro" id="IPR011051">
    <property type="entry name" value="RmlC_Cupin_sf"/>
</dbReference>
<evidence type="ECO:0000256" key="1">
    <source>
        <dbReference type="ARBA" id="ARBA00022491"/>
    </source>
</evidence>
<organism evidence="8 9">
    <name type="scientific">Leifsonia aquatica</name>
    <name type="common">Corynebacterium aquaticum</name>
    <dbReference type="NCBI Taxonomy" id="144185"/>
    <lineage>
        <taxon>Bacteria</taxon>
        <taxon>Bacillati</taxon>
        <taxon>Actinomycetota</taxon>
        <taxon>Actinomycetes</taxon>
        <taxon>Micrococcales</taxon>
        <taxon>Microbacteriaceae</taxon>
        <taxon>Leifsonia</taxon>
    </lineage>
</organism>
<dbReference type="SUPFAM" id="SSF51182">
    <property type="entry name" value="RmlC-like cupins"/>
    <property type="match status" value="1"/>
</dbReference>